<evidence type="ECO:0000256" key="1">
    <source>
        <dbReference type="SAM" id="Phobius"/>
    </source>
</evidence>
<evidence type="ECO:0000313" key="3">
    <source>
        <dbReference type="Proteomes" id="UP000315017"/>
    </source>
</evidence>
<feature type="transmembrane region" description="Helical" evidence="1">
    <location>
        <begin position="75"/>
        <end position="95"/>
    </location>
</feature>
<dbReference type="EMBL" id="CP036274">
    <property type="protein sequence ID" value="QDU31255.1"/>
    <property type="molecule type" value="Genomic_DNA"/>
</dbReference>
<keyword evidence="1" id="KW-1133">Transmembrane helix</keyword>
<feature type="transmembrane region" description="Helical" evidence="1">
    <location>
        <begin position="233"/>
        <end position="254"/>
    </location>
</feature>
<gene>
    <name evidence="2" type="ORF">ETAA8_64080</name>
</gene>
<keyword evidence="1" id="KW-0472">Membrane</keyword>
<feature type="transmembrane region" description="Helical" evidence="1">
    <location>
        <begin position="115"/>
        <end position="138"/>
    </location>
</feature>
<dbReference type="Proteomes" id="UP000315017">
    <property type="component" value="Chromosome"/>
</dbReference>
<organism evidence="2 3">
    <name type="scientific">Anatilimnocola aggregata</name>
    <dbReference type="NCBI Taxonomy" id="2528021"/>
    <lineage>
        <taxon>Bacteria</taxon>
        <taxon>Pseudomonadati</taxon>
        <taxon>Planctomycetota</taxon>
        <taxon>Planctomycetia</taxon>
        <taxon>Pirellulales</taxon>
        <taxon>Pirellulaceae</taxon>
        <taxon>Anatilimnocola</taxon>
    </lineage>
</organism>
<name>A0A517YM02_9BACT</name>
<keyword evidence="1" id="KW-0812">Transmembrane</keyword>
<feature type="transmembrane region" description="Helical" evidence="1">
    <location>
        <begin position="199"/>
        <end position="221"/>
    </location>
</feature>
<reference evidence="2 3" key="1">
    <citation type="submission" date="2019-02" db="EMBL/GenBank/DDBJ databases">
        <title>Deep-cultivation of Planctomycetes and their phenomic and genomic characterization uncovers novel biology.</title>
        <authorList>
            <person name="Wiegand S."/>
            <person name="Jogler M."/>
            <person name="Boedeker C."/>
            <person name="Pinto D."/>
            <person name="Vollmers J."/>
            <person name="Rivas-Marin E."/>
            <person name="Kohn T."/>
            <person name="Peeters S.H."/>
            <person name="Heuer A."/>
            <person name="Rast P."/>
            <person name="Oberbeckmann S."/>
            <person name="Bunk B."/>
            <person name="Jeske O."/>
            <person name="Meyerdierks A."/>
            <person name="Storesund J.E."/>
            <person name="Kallscheuer N."/>
            <person name="Luecker S."/>
            <person name="Lage O.M."/>
            <person name="Pohl T."/>
            <person name="Merkel B.J."/>
            <person name="Hornburger P."/>
            <person name="Mueller R.-W."/>
            <person name="Bruemmer F."/>
            <person name="Labrenz M."/>
            <person name="Spormann A.M."/>
            <person name="Op den Camp H."/>
            <person name="Overmann J."/>
            <person name="Amann R."/>
            <person name="Jetten M.S.M."/>
            <person name="Mascher T."/>
            <person name="Medema M.H."/>
            <person name="Devos D.P."/>
            <person name="Kaster A.-K."/>
            <person name="Ovreas L."/>
            <person name="Rohde M."/>
            <person name="Galperin M.Y."/>
            <person name="Jogler C."/>
        </authorList>
    </citation>
    <scope>NUCLEOTIDE SEQUENCE [LARGE SCALE GENOMIC DNA]</scope>
    <source>
        <strain evidence="2 3">ETA_A8</strain>
    </source>
</reference>
<protein>
    <submittedName>
        <fullName evidence="2">Uncharacterized protein</fullName>
    </submittedName>
</protein>
<dbReference type="KEGG" id="aagg:ETAA8_64080"/>
<sequence>MVANPQIHPWQVLERERSQTYNHFGRLANFSVHWSIRDDQQLLPSDAPFSSPEPPVARLFRFLEKKRGTRRTGSNLAGSVGEALFFGALFLLGVGTLSSLLGPHDPGTYDWGKGGWLLILVAASFAIMGGAGLIWTAMRVGVSAERRSVMARTATELDPLSDTLSTAPEYPGLPELSGLINSPGVELSYRLPQTESAGWRLLASTVFALIWNAVACVITVWAIRGHLSGQGDWLFTLFLFPFVAIGGWSVYYLLRLIVIHTGMGPTTVEVSDLPLHAGREYRVAVWQQGHIRVFSFEVCLVCEEEATYHQGTDCRTEVREVFRRVVFEQADFLIEPIQPFQCTFLLTIPADAMHSFQGLHNSVQWRLVVRGSAEGWPEFRRAFPLVVYPGAATSQLKASPPAVRTPLIPYTPAMNGGTNQGAIINGALAATRVRA</sequence>
<accession>A0A517YM02</accession>
<dbReference type="AlphaFoldDB" id="A0A517YM02"/>
<evidence type="ECO:0000313" key="2">
    <source>
        <dbReference type="EMBL" id="QDU31255.1"/>
    </source>
</evidence>
<proteinExistence type="predicted"/>
<keyword evidence="3" id="KW-1185">Reference proteome</keyword>